<dbReference type="InterPro" id="IPR036736">
    <property type="entry name" value="ACP-like_sf"/>
</dbReference>
<comment type="caution">
    <text evidence="8">The sequence shown here is derived from an EMBL/GenBank/DDBJ whole genome shotgun (WGS) entry which is preliminary data.</text>
</comment>
<dbReference type="InterPro" id="IPR006162">
    <property type="entry name" value="Ppantetheine_attach_site"/>
</dbReference>
<dbReference type="OrthoDB" id="9778690at2"/>
<sequence>MEPARPAADADDLGLDRTEHPFLAACLEPADGGPTVFTGRVSLRTHPWLADHGVLDSVLLPGTGFVDLLLHAGARLGFADLDELVLQAPLVLTEDTAVRLQVVVAQPDGSGRRPVTVHSRAEGPGAPEAWTRHAAGLLAPGGAAREAAGEWPPAAAEPIDLTGLYERLLARGYAYGPAFQGLKAAWRLDGEVYAEVALPDSSGASAFGLHPAALDAALHAISLLDGGDGKLLLPFSWNGVRLHTHGASQLRVRLARSGQDAVSLAVFDGAGAPVASVQELAMRPVDPARLTGGSDNLFQVRWAPVPLAAAAAAGTHTVLGSLPGLDSHGYADVSALVAALDAGVAAPAVVYRPVLADPTDPAAASHQVTRALLRDVQAWLAEDRLAGSQLVVVTRGAIPTDRDADVPSLAESTAWGLVRSVQTEHPRRVVLLDADTWSAPLSRAVATALDLAEPQLALRGEAAYAPRLAPAAGTPRTDRRTLDGTVLITGGTGTLGAMLARHLVTQHGVRHLLLTSRQGVRAAGAAELVAELSELGAEATVAACDAADRDALAATLAGISTSHPLNAVIHAAGLLDDATVTALTPEQLDRVLLPKADAAWNLHELTKDHDLAAFVLFSSVAGTLGLGGQANYAAANVFLDALAHRRRALGLPAVSLAWGLWEQTSGMTGALSEADHSRMARSGVAPLPSAQGLALFDSALELADPLLVPVALETTAVRERAAADPSSLPPMLRGVVRVPARRATTTEPAPAAAQPAGFLDQMAALDEETRLETVLDLVRRCAAAVLGHSTVDTVPADRIFMKIGFDSLTSVELRNRLNTETGLRLPTTLLFDCPTPRAVAERILAPLAEQASAAPEPEEQEAVLAEIETADDDEMFAFIEEELGIL</sequence>
<evidence type="ECO:0000256" key="1">
    <source>
        <dbReference type="ARBA" id="ARBA00022450"/>
    </source>
</evidence>
<evidence type="ECO:0000259" key="7">
    <source>
        <dbReference type="PROSITE" id="PS52019"/>
    </source>
</evidence>
<dbReference type="Gene3D" id="3.10.129.110">
    <property type="entry name" value="Polyketide synthase dehydratase"/>
    <property type="match status" value="1"/>
</dbReference>
<organism evidence="8 9">
    <name type="scientific">Streptomyces kaniharaensis</name>
    <dbReference type="NCBI Taxonomy" id="212423"/>
    <lineage>
        <taxon>Bacteria</taxon>
        <taxon>Bacillati</taxon>
        <taxon>Actinomycetota</taxon>
        <taxon>Actinomycetes</taxon>
        <taxon>Kitasatosporales</taxon>
        <taxon>Streptomycetaceae</taxon>
        <taxon>Streptomyces</taxon>
    </lineage>
</organism>
<gene>
    <name evidence="8" type="ORF">F7Q99_22340</name>
</gene>
<dbReference type="Pfam" id="PF22953">
    <property type="entry name" value="SpnB_Rossmann"/>
    <property type="match status" value="1"/>
</dbReference>
<dbReference type="PANTHER" id="PTHR43775">
    <property type="entry name" value="FATTY ACID SYNTHASE"/>
    <property type="match status" value="1"/>
</dbReference>
<dbReference type="InterPro" id="IPR049551">
    <property type="entry name" value="PKS_DH_C"/>
</dbReference>
<dbReference type="SUPFAM" id="SSF51735">
    <property type="entry name" value="NAD(P)-binding Rossmann-fold domains"/>
    <property type="match status" value="2"/>
</dbReference>
<protein>
    <submittedName>
        <fullName evidence="8">SDR family NAD(P)-dependent oxidoreductase</fullName>
    </submittedName>
</protein>
<dbReference type="Gene3D" id="3.40.50.720">
    <property type="entry name" value="NAD(P)-binding Rossmann-like Domain"/>
    <property type="match status" value="1"/>
</dbReference>
<proteinExistence type="predicted"/>
<dbReference type="InterPro" id="IPR057326">
    <property type="entry name" value="KR_dom"/>
</dbReference>
<dbReference type="GO" id="GO:0004312">
    <property type="term" value="F:fatty acid synthase activity"/>
    <property type="evidence" value="ECO:0007669"/>
    <property type="project" value="TreeGrafter"/>
</dbReference>
<dbReference type="Pfam" id="PF21089">
    <property type="entry name" value="PKS_DH_N"/>
    <property type="match status" value="1"/>
</dbReference>
<reference evidence="8 9" key="1">
    <citation type="submission" date="2019-09" db="EMBL/GenBank/DDBJ databases">
        <title>Genome Sequences of Streptomyces kaniharaensis ATCC 21070.</title>
        <authorList>
            <person name="Zhu W."/>
            <person name="De Crecy-Lagard V."/>
            <person name="Richards N.G."/>
        </authorList>
    </citation>
    <scope>NUCLEOTIDE SEQUENCE [LARGE SCALE GENOMIC DNA]</scope>
    <source>
        <strain evidence="8 9">SF-557</strain>
    </source>
</reference>
<dbReference type="PANTHER" id="PTHR43775:SF51">
    <property type="entry name" value="INACTIVE PHENOLPHTHIOCEROL SYNTHESIS POLYKETIDE SYNTHASE TYPE I PKS1-RELATED"/>
    <property type="match status" value="1"/>
</dbReference>
<evidence type="ECO:0000256" key="5">
    <source>
        <dbReference type="PROSITE-ProRule" id="PRU01363"/>
    </source>
</evidence>
<dbReference type="EMBL" id="WBOF01000001">
    <property type="protein sequence ID" value="MQS14925.1"/>
    <property type="molecule type" value="Genomic_DNA"/>
</dbReference>
<dbReference type="Pfam" id="PF00550">
    <property type="entry name" value="PP-binding"/>
    <property type="match status" value="1"/>
</dbReference>
<keyword evidence="1" id="KW-0596">Phosphopantetheine</keyword>
<keyword evidence="9" id="KW-1185">Reference proteome</keyword>
<dbReference type="InterPro" id="IPR020806">
    <property type="entry name" value="PKS_PP-bd"/>
</dbReference>
<dbReference type="CDD" id="cd08956">
    <property type="entry name" value="KR_3_FAS_SDR_x"/>
    <property type="match status" value="1"/>
</dbReference>
<dbReference type="GO" id="GO:0006633">
    <property type="term" value="P:fatty acid biosynthetic process"/>
    <property type="evidence" value="ECO:0007669"/>
    <property type="project" value="TreeGrafter"/>
</dbReference>
<dbReference type="GO" id="GO:0031177">
    <property type="term" value="F:phosphopantetheine binding"/>
    <property type="evidence" value="ECO:0007669"/>
    <property type="project" value="InterPro"/>
</dbReference>
<dbReference type="GO" id="GO:0017000">
    <property type="term" value="P:antibiotic biosynthetic process"/>
    <property type="evidence" value="ECO:0007669"/>
    <property type="project" value="UniProtKB-ARBA"/>
</dbReference>
<evidence type="ECO:0000313" key="8">
    <source>
        <dbReference type="EMBL" id="MQS14925.1"/>
    </source>
</evidence>
<name>A0A6N7KVY0_9ACTN</name>
<dbReference type="InterPro" id="IPR009081">
    <property type="entry name" value="PP-bd_ACP"/>
</dbReference>
<dbReference type="PROSITE" id="PS50075">
    <property type="entry name" value="CARRIER"/>
    <property type="match status" value="1"/>
</dbReference>
<evidence type="ECO:0000313" key="9">
    <source>
        <dbReference type="Proteomes" id="UP000450000"/>
    </source>
</evidence>
<dbReference type="SUPFAM" id="SSF47336">
    <property type="entry name" value="ACP-like"/>
    <property type="match status" value="1"/>
</dbReference>
<keyword evidence="3" id="KW-0808">Transferase</keyword>
<feature type="region of interest" description="C-terminal hotdog fold" evidence="5">
    <location>
        <begin position="156"/>
        <end position="291"/>
    </location>
</feature>
<dbReference type="Pfam" id="PF08659">
    <property type="entry name" value="KR"/>
    <property type="match status" value="1"/>
</dbReference>
<dbReference type="PROSITE" id="PS52019">
    <property type="entry name" value="PKS_MFAS_DH"/>
    <property type="match status" value="1"/>
</dbReference>
<dbReference type="SMART" id="SM00826">
    <property type="entry name" value="PKS_DH"/>
    <property type="match status" value="1"/>
</dbReference>
<accession>A0A6N7KVY0</accession>
<dbReference type="InterPro" id="IPR036291">
    <property type="entry name" value="NAD(P)-bd_dom_sf"/>
</dbReference>
<dbReference type="InterPro" id="IPR042104">
    <property type="entry name" value="PKS_dehydratase_sf"/>
</dbReference>
<dbReference type="SMART" id="SM00823">
    <property type="entry name" value="PKS_PP"/>
    <property type="match status" value="1"/>
</dbReference>
<feature type="domain" description="Carrier" evidence="6">
    <location>
        <begin position="772"/>
        <end position="847"/>
    </location>
</feature>
<evidence type="ECO:0000256" key="3">
    <source>
        <dbReference type="ARBA" id="ARBA00022679"/>
    </source>
</evidence>
<dbReference type="InterPro" id="IPR050091">
    <property type="entry name" value="PKS_NRPS_Biosynth_Enz"/>
</dbReference>
<dbReference type="Pfam" id="PF14765">
    <property type="entry name" value="PS-DH"/>
    <property type="match status" value="1"/>
</dbReference>
<dbReference type="RefSeq" id="WP_153464181.1">
    <property type="nucleotide sequence ID" value="NZ_WBOF01000001.1"/>
</dbReference>
<dbReference type="AlphaFoldDB" id="A0A6N7KVY0"/>
<keyword evidence="2" id="KW-0597">Phosphoprotein</keyword>
<dbReference type="Gene3D" id="1.10.1200.10">
    <property type="entry name" value="ACP-like"/>
    <property type="match status" value="1"/>
</dbReference>
<keyword evidence="4" id="KW-0511">Multifunctional enzyme</keyword>
<dbReference type="InterPro" id="IPR055123">
    <property type="entry name" value="SpnB-like_Rossmann"/>
</dbReference>
<dbReference type="InterPro" id="IPR049900">
    <property type="entry name" value="PKS_mFAS_DH"/>
</dbReference>
<dbReference type="InterPro" id="IPR049552">
    <property type="entry name" value="PKS_DH_N"/>
</dbReference>
<dbReference type="InterPro" id="IPR013968">
    <property type="entry name" value="PKS_KR"/>
</dbReference>
<feature type="region of interest" description="N-terminal hotdog fold" evidence="5">
    <location>
        <begin position="20"/>
        <end position="145"/>
    </location>
</feature>
<dbReference type="SMART" id="SM00822">
    <property type="entry name" value="PKS_KR"/>
    <property type="match status" value="1"/>
</dbReference>
<dbReference type="Proteomes" id="UP000450000">
    <property type="component" value="Unassembled WGS sequence"/>
</dbReference>
<evidence type="ECO:0000256" key="2">
    <source>
        <dbReference type="ARBA" id="ARBA00022553"/>
    </source>
</evidence>
<feature type="domain" description="PKS/mFAS DH" evidence="7">
    <location>
        <begin position="20"/>
        <end position="291"/>
    </location>
</feature>
<feature type="active site" description="Proton donor; for dehydratase activity" evidence="5">
    <location>
        <position position="215"/>
    </location>
</feature>
<dbReference type="InterPro" id="IPR020807">
    <property type="entry name" value="PKS_DH"/>
</dbReference>
<evidence type="ECO:0000259" key="6">
    <source>
        <dbReference type="PROSITE" id="PS50075"/>
    </source>
</evidence>
<feature type="active site" description="Proton acceptor; for dehydratase activity" evidence="5">
    <location>
        <position position="52"/>
    </location>
</feature>
<dbReference type="PROSITE" id="PS00012">
    <property type="entry name" value="PHOSPHOPANTETHEINE"/>
    <property type="match status" value="1"/>
</dbReference>
<evidence type="ECO:0000256" key="4">
    <source>
        <dbReference type="ARBA" id="ARBA00023268"/>
    </source>
</evidence>